<dbReference type="AlphaFoldDB" id="A9F859"/>
<sequence length="164" mass="17061">MATMAKRIRAPSSRCVRACRRAIYPGPRPKRSGLPRCAAPRRGVGSPAREISRQRTGMSEGRRRWWTEAPRSARTARVASAASAASAASIALAVALASGCGSVCDEATEHTEACGFHGSGISAEASCDGRVRCASACAAEAPCGAFDGTDAAALDRYQRCLEAC</sequence>
<proteinExistence type="predicted"/>
<dbReference type="HOGENOM" id="CLU_137397_0_0_7"/>
<evidence type="ECO:0000313" key="3">
    <source>
        <dbReference type="Proteomes" id="UP000002139"/>
    </source>
</evidence>
<reference evidence="2 3" key="1">
    <citation type="journal article" date="2007" name="Nat. Biotechnol.">
        <title>Complete genome sequence of the myxobacterium Sorangium cellulosum.</title>
        <authorList>
            <person name="Schneiker S."/>
            <person name="Perlova O."/>
            <person name="Kaiser O."/>
            <person name="Gerth K."/>
            <person name="Alici A."/>
            <person name="Altmeyer M.O."/>
            <person name="Bartels D."/>
            <person name="Bekel T."/>
            <person name="Beyer S."/>
            <person name="Bode E."/>
            <person name="Bode H.B."/>
            <person name="Bolten C.J."/>
            <person name="Choudhuri J.V."/>
            <person name="Doss S."/>
            <person name="Elnakady Y.A."/>
            <person name="Frank B."/>
            <person name="Gaigalat L."/>
            <person name="Goesmann A."/>
            <person name="Groeger C."/>
            <person name="Gross F."/>
            <person name="Jelsbak L."/>
            <person name="Jelsbak L."/>
            <person name="Kalinowski J."/>
            <person name="Kegler C."/>
            <person name="Knauber T."/>
            <person name="Konietzny S."/>
            <person name="Kopp M."/>
            <person name="Krause L."/>
            <person name="Krug D."/>
            <person name="Linke B."/>
            <person name="Mahmud T."/>
            <person name="Martinez-Arias R."/>
            <person name="McHardy A.C."/>
            <person name="Merai M."/>
            <person name="Meyer F."/>
            <person name="Mormann S."/>
            <person name="Munoz-Dorado J."/>
            <person name="Perez J."/>
            <person name="Pradella S."/>
            <person name="Rachid S."/>
            <person name="Raddatz G."/>
            <person name="Rosenau F."/>
            <person name="Rueckert C."/>
            <person name="Sasse F."/>
            <person name="Scharfe M."/>
            <person name="Schuster S.C."/>
            <person name="Suen G."/>
            <person name="Treuner-Lange A."/>
            <person name="Velicer G.J."/>
            <person name="Vorholter F.-J."/>
            <person name="Weissman K.J."/>
            <person name="Welch R.D."/>
            <person name="Wenzel S.C."/>
            <person name="Whitworth D.E."/>
            <person name="Wilhelm S."/>
            <person name="Wittmann C."/>
            <person name="Bloecker H."/>
            <person name="Puehler A."/>
            <person name="Mueller R."/>
        </authorList>
    </citation>
    <scope>NUCLEOTIDE SEQUENCE [LARGE SCALE GENOMIC DNA]</scope>
    <source>
        <strain evidence="3">So ce56</strain>
    </source>
</reference>
<protein>
    <submittedName>
        <fullName evidence="2">Uncharacterized protein</fullName>
    </submittedName>
</protein>
<organism evidence="2 3">
    <name type="scientific">Sorangium cellulosum (strain So ce56)</name>
    <name type="common">Polyangium cellulosum (strain So ce56)</name>
    <dbReference type="NCBI Taxonomy" id="448385"/>
    <lineage>
        <taxon>Bacteria</taxon>
        <taxon>Pseudomonadati</taxon>
        <taxon>Myxococcota</taxon>
        <taxon>Polyangia</taxon>
        <taxon>Polyangiales</taxon>
        <taxon>Polyangiaceae</taxon>
        <taxon>Sorangium</taxon>
    </lineage>
</organism>
<dbReference type="KEGG" id="scl:sce4464"/>
<dbReference type="EMBL" id="AM746676">
    <property type="protein sequence ID" value="CAN94626.1"/>
    <property type="molecule type" value="Genomic_DNA"/>
</dbReference>
<name>A9F859_SORC5</name>
<evidence type="ECO:0000313" key="2">
    <source>
        <dbReference type="EMBL" id="CAN94626.1"/>
    </source>
</evidence>
<accession>A9F859</accession>
<keyword evidence="3" id="KW-1185">Reference proteome</keyword>
<evidence type="ECO:0000256" key="1">
    <source>
        <dbReference type="SAM" id="MobiDB-lite"/>
    </source>
</evidence>
<dbReference type="Proteomes" id="UP000002139">
    <property type="component" value="Chromosome"/>
</dbReference>
<feature type="region of interest" description="Disordered" evidence="1">
    <location>
        <begin position="30"/>
        <end position="71"/>
    </location>
</feature>
<gene>
    <name evidence="2" type="ordered locus">sce4464</name>
</gene>